<name>A0A9N9L7E0_9HELO</name>
<protein>
    <recommendedName>
        <fullName evidence="6">FAD/NAD(P)-binding domain-containing protein</fullName>
    </recommendedName>
</protein>
<dbReference type="AlphaFoldDB" id="A0A9N9L7E0"/>
<evidence type="ECO:0008006" key="6">
    <source>
        <dbReference type="Google" id="ProtNLM"/>
    </source>
</evidence>
<dbReference type="InterPro" id="IPR050816">
    <property type="entry name" value="Flavin-dep_Halogenase_NPB"/>
</dbReference>
<keyword evidence="5" id="KW-1185">Reference proteome</keyword>
<dbReference type="GO" id="GO:0004497">
    <property type="term" value="F:monooxygenase activity"/>
    <property type="evidence" value="ECO:0007669"/>
    <property type="project" value="UniProtKB-KW"/>
</dbReference>
<organism evidence="4 5">
    <name type="scientific">Hymenoscyphus fraxineus</name>
    <dbReference type="NCBI Taxonomy" id="746836"/>
    <lineage>
        <taxon>Eukaryota</taxon>
        <taxon>Fungi</taxon>
        <taxon>Dikarya</taxon>
        <taxon>Ascomycota</taxon>
        <taxon>Pezizomycotina</taxon>
        <taxon>Leotiomycetes</taxon>
        <taxon>Helotiales</taxon>
        <taxon>Helotiaceae</taxon>
        <taxon>Hymenoscyphus</taxon>
    </lineage>
</organism>
<evidence type="ECO:0000313" key="5">
    <source>
        <dbReference type="Proteomes" id="UP000696280"/>
    </source>
</evidence>
<sequence length="234" mass="26198">MALPEKCQVLVVGGDSAGSYTASVLGREGIDTVLVEMEHHPRYYIGESLLLSFRHYLNFIDLDKTFDSYSFTVKPGATFKMNPTNREGYTDFLAIGGSNNYSWNVIRYEADEILFRHAAKSGAKAFEGIMINSIEFDQSQNTDEISGIIRRPVSAAWSSKGEGTDGIIHFDYIVNTTGRAGFLNTKYLKNRYYNKALKNVTNWAHFKGSSTYGSGNSRENSPFFEALRDESGWA</sequence>
<evidence type="ECO:0000256" key="1">
    <source>
        <dbReference type="ARBA" id="ARBA00005706"/>
    </source>
</evidence>
<dbReference type="PANTHER" id="PTHR43747:SF5">
    <property type="entry name" value="FAD-BINDING DOMAIN-CONTAINING PROTEIN"/>
    <property type="match status" value="1"/>
</dbReference>
<dbReference type="Proteomes" id="UP000696280">
    <property type="component" value="Unassembled WGS sequence"/>
</dbReference>
<dbReference type="Pfam" id="PF04820">
    <property type="entry name" value="Trp_halogenase"/>
    <property type="match status" value="1"/>
</dbReference>
<accession>A0A9N9L7E0</accession>
<dbReference type="InterPro" id="IPR006905">
    <property type="entry name" value="Flavin_halogenase"/>
</dbReference>
<dbReference type="InterPro" id="IPR036188">
    <property type="entry name" value="FAD/NAD-bd_sf"/>
</dbReference>
<dbReference type="SUPFAM" id="SSF51905">
    <property type="entry name" value="FAD/NAD(P)-binding domain"/>
    <property type="match status" value="1"/>
</dbReference>
<evidence type="ECO:0000256" key="2">
    <source>
        <dbReference type="ARBA" id="ARBA00023002"/>
    </source>
</evidence>
<comment type="similarity">
    <text evidence="1">Belongs to the flavin-dependent halogenase family.</text>
</comment>
<evidence type="ECO:0000256" key="3">
    <source>
        <dbReference type="ARBA" id="ARBA00023033"/>
    </source>
</evidence>
<keyword evidence="3" id="KW-0503">Monooxygenase</keyword>
<proteinExistence type="inferred from homology"/>
<gene>
    <name evidence="4" type="ORF">HYFRA_00006136</name>
</gene>
<dbReference type="OrthoDB" id="3546014at2759"/>
<dbReference type="Gene3D" id="3.50.50.60">
    <property type="entry name" value="FAD/NAD(P)-binding domain"/>
    <property type="match status" value="1"/>
</dbReference>
<dbReference type="PANTHER" id="PTHR43747">
    <property type="entry name" value="FAD-BINDING PROTEIN"/>
    <property type="match status" value="1"/>
</dbReference>
<keyword evidence="2" id="KW-0560">Oxidoreductase</keyword>
<dbReference type="EMBL" id="CAJVRL010000115">
    <property type="protein sequence ID" value="CAG8961601.1"/>
    <property type="molecule type" value="Genomic_DNA"/>
</dbReference>
<comment type="caution">
    <text evidence="4">The sequence shown here is derived from an EMBL/GenBank/DDBJ whole genome shotgun (WGS) entry which is preliminary data.</text>
</comment>
<evidence type="ECO:0000313" key="4">
    <source>
        <dbReference type="EMBL" id="CAG8961601.1"/>
    </source>
</evidence>
<reference evidence="4" key="1">
    <citation type="submission" date="2021-07" db="EMBL/GenBank/DDBJ databases">
        <authorList>
            <person name="Durling M."/>
        </authorList>
    </citation>
    <scope>NUCLEOTIDE SEQUENCE</scope>
</reference>